<sequence length="72" mass="8218">MAIPEIKVNISDIEFNTQSIAELLYHGFSENNKTLPFKDRVFRAFPQLALTINNQMTNEEIYSAVKDDVQGV</sequence>
<dbReference type="AlphaFoldDB" id="A0A1I5DZV6"/>
<dbReference type="Proteomes" id="UP000198806">
    <property type="component" value="Unassembled WGS sequence"/>
</dbReference>
<reference evidence="1 2" key="1">
    <citation type="submission" date="2016-10" db="EMBL/GenBank/DDBJ databases">
        <authorList>
            <person name="de Groot N.N."/>
        </authorList>
    </citation>
    <scope>NUCLEOTIDE SEQUENCE [LARGE SCALE GENOMIC DNA]</scope>
    <source>
        <strain evidence="1 2">DSM 1283</strain>
    </source>
</reference>
<accession>A0A1I5DZV6</accession>
<name>A0A1I5DZV6_9FIRM</name>
<dbReference type="RefSeq" id="WP_091685261.1">
    <property type="nucleotide sequence ID" value="NZ_BAABFM010000010.1"/>
</dbReference>
<evidence type="ECO:0000313" key="2">
    <source>
        <dbReference type="Proteomes" id="UP000198806"/>
    </source>
</evidence>
<organism evidence="1 2">
    <name type="scientific">Anaerocolumna aminovalerica</name>
    <dbReference type="NCBI Taxonomy" id="1527"/>
    <lineage>
        <taxon>Bacteria</taxon>
        <taxon>Bacillati</taxon>
        <taxon>Bacillota</taxon>
        <taxon>Clostridia</taxon>
        <taxon>Lachnospirales</taxon>
        <taxon>Lachnospiraceae</taxon>
        <taxon>Anaerocolumna</taxon>
    </lineage>
</organism>
<gene>
    <name evidence="1" type="ORF">SAMN04489757_10792</name>
</gene>
<dbReference type="STRING" id="1527.SAMN04489757_10792"/>
<protein>
    <submittedName>
        <fullName evidence="1">Uncharacterized protein</fullName>
    </submittedName>
</protein>
<keyword evidence="2" id="KW-1185">Reference proteome</keyword>
<evidence type="ECO:0000313" key="1">
    <source>
        <dbReference type="EMBL" id="SFO04697.1"/>
    </source>
</evidence>
<dbReference type="EMBL" id="FOWD01000007">
    <property type="protein sequence ID" value="SFO04697.1"/>
    <property type="molecule type" value="Genomic_DNA"/>
</dbReference>
<proteinExistence type="predicted"/>